<dbReference type="InterPro" id="IPR043502">
    <property type="entry name" value="DNA/RNA_pol_sf"/>
</dbReference>
<feature type="compositionally biased region" description="Basic and acidic residues" evidence="11">
    <location>
        <begin position="827"/>
        <end position="839"/>
    </location>
</feature>
<dbReference type="EMBL" id="LC485539">
    <property type="protein sequence ID" value="BBL33647.1"/>
    <property type="molecule type" value="Genomic_RNA"/>
</dbReference>
<evidence type="ECO:0000259" key="15">
    <source>
        <dbReference type="PROSITE" id="PS51657"/>
    </source>
</evidence>
<evidence type="ECO:0000256" key="4">
    <source>
        <dbReference type="ARBA" id="ARBA00022695"/>
    </source>
</evidence>
<dbReference type="GO" id="GO:0039694">
    <property type="term" value="P:viral RNA genome replication"/>
    <property type="evidence" value="ECO:0007669"/>
    <property type="project" value="InterPro"/>
</dbReference>
<dbReference type="SUPFAM" id="SSF51197">
    <property type="entry name" value="Clavaminate synthase-like"/>
    <property type="match status" value="1"/>
</dbReference>
<dbReference type="PROSITE" id="PS50802">
    <property type="entry name" value="OTU"/>
    <property type="match status" value="1"/>
</dbReference>
<evidence type="ECO:0000256" key="2">
    <source>
        <dbReference type="ARBA" id="ARBA00022484"/>
    </source>
</evidence>
<keyword evidence="5" id="KW-0547">Nucleotide-binding</keyword>
<evidence type="ECO:0000259" key="14">
    <source>
        <dbReference type="PROSITE" id="PS51492"/>
    </source>
</evidence>
<dbReference type="InterPro" id="IPR027417">
    <property type="entry name" value="P-loop_NTPase"/>
</dbReference>
<evidence type="ECO:0000256" key="3">
    <source>
        <dbReference type="ARBA" id="ARBA00022679"/>
    </source>
</evidence>
<dbReference type="InterPro" id="IPR008041">
    <property type="entry name" value="Peptidase_C23"/>
</dbReference>
<comment type="catalytic activity">
    <reaction evidence="10">
        <text>ATP + H2O = ADP + phosphate + H(+)</text>
        <dbReference type="Rhea" id="RHEA:13065"/>
        <dbReference type="ChEBI" id="CHEBI:15377"/>
        <dbReference type="ChEBI" id="CHEBI:15378"/>
        <dbReference type="ChEBI" id="CHEBI:30616"/>
        <dbReference type="ChEBI" id="CHEBI:43474"/>
        <dbReference type="ChEBI" id="CHEBI:456216"/>
        <dbReference type="EC" id="3.6.4.13"/>
    </reaction>
</comment>
<feature type="domain" description="(+)RNA virus helicase C-terminal" evidence="15">
    <location>
        <begin position="1110"/>
        <end position="1433"/>
    </location>
</feature>
<dbReference type="SUPFAM" id="SSF56672">
    <property type="entry name" value="DNA/RNA polymerases"/>
    <property type="match status" value="1"/>
</dbReference>
<dbReference type="GO" id="GO:0006351">
    <property type="term" value="P:DNA-templated transcription"/>
    <property type="evidence" value="ECO:0007669"/>
    <property type="project" value="InterPro"/>
</dbReference>
<keyword evidence="3" id="KW-0808">Transferase</keyword>
<evidence type="ECO:0000256" key="10">
    <source>
        <dbReference type="ARBA" id="ARBA00047984"/>
    </source>
</evidence>
<dbReference type="GO" id="GO:0016556">
    <property type="term" value="P:mRNA modification"/>
    <property type="evidence" value="ECO:0007669"/>
    <property type="project" value="InterPro"/>
</dbReference>
<dbReference type="CDD" id="cd22792">
    <property type="entry name" value="OTU_RDRP-like"/>
    <property type="match status" value="1"/>
</dbReference>
<feature type="domain" description="Peptidase C23" evidence="14">
    <location>
        <begin position="968"/>
        <end position="1058"/>
    </location>
</feature>
<evidence type="ECO:0000256" key="9">
    <source>
        <dbReference type="ARBA" id="ARBA00022953"/>
    </source>
</evidence>
<dbReference type="PROSITE" id="PS51743">
    <property type="entry name" value="ALPHAVIRUS_MT"/>
    <property type="match status" value="1"/>
</dbReference>
<dbReference type="GO" id="GO:0016817">
    <property type="term" value="F:hydrolase activity, acting on acid anhydrides"/>
    <property type="evidence" value="ECO:0007669"/>
    <property type="project" value="InterPro"/>
</dbReference>
<dbReference type="CDD" id="cd23245">
    <property type="entry name" value="Betaflexiviridae_RdRp"/>
    <property type="match status" value="1"/>
</dbReference>
<dbReference type="GO" id="GO:0008174">
    <property type="term" value="F:mRNA methyltransferase activity"/>
    <property type="evidence" value="ECO:0007669"/>
    <property type="project" value="UniProtKB-UniRule"/>
</dbReference>
<feature type="region of interest" description="Disordered" evidence="11">
    <location>
        <begin position="814"/>
        <end position="841"/>
    </location>
</feature>
<accession>A0A6J3ZY16</accession>
<dbReference type="SUPFAM" id="SSF52540">
    <property type="entry name" value="P-loop containing nucleoside triphosphate hydrolases"/>
    <property type="match status" value="1"/>
</dbReference>
<reference evidence="17" key="1">
    <citation type="journal article" date="2020" name="J. Gen. Plant Pathol.">
        <title>Identification and pathogenicity analysis of plant viruses infecting Valeriana fauriei in Japan.</title>
        <authorList>
            <person name="Uehara-Ichiki T."/>
            <person name="Ohashi M."/>
            <person name="Hanada K."/>
            <person name="Igarashi M."/>
            <person name="Hishida A."/>
        </authorList>
    </citation>
    <scope>NUCLEOTIDE SEQUENCE</scope>
    <source>
        <strain evidence="17">Toy43</strain>
    </source>
</reference>
<keyword evidence="4" id="KW-0548">Nucleotidyltransferase</keyword>
<comment type="similarity">
    <text evidence="1">Belongs to the potexviruses/carlaviruses RNA replication protein family.</text>
</comment>
<dbReference type="InterPro" id="IPR007094">
    <property type="entry name" value="RNA-dir_pol_PSvirus"/>
</dbReference>
<evidence type="ECO:0000256" key="11">
    <source>
        <dbReference type="SAM" id="MobiDB-lite"/>
    </source>
</evidence>
<sequence>MALTYRSPVEEVLTLLEPTAQSLIASTATQSYQNSEKENFAWFNFSLPAVAKEHLSKAGIYLSPYSGYPHSHPVCKTLENYILYKVLPGIINNTFYFVGIKDYKLNFLKKRHKNLDLIKAVNRYVSSADKIRYGNEFVVCGGPDLRALNRHKNDLERPTLNSLVPNVKTNSNLFLHDELHYWSKSELIAFLEIVEPKTMLGTVVYPTEIFAGARNSLNPWCYEFEIKGDKLIFYPDGVRAEAYEQPLDGGYLLQANKIKLPSGKVYCVDVIASKFTHHLVAITAGDAVAPANRSFGPFEAVCSGELQRIGSGKVRFYPVSHSVLLRIYRYLRSLKKPDAQSAMAKFSQLCNEPSGAAISFIEEFSHLVIHTGGIRTTLAPESVKKFFGNLSLVLPGPLAAKINSARAVSLDLFISTLKPLSVDLKLIQLEKHLSLPSFDLESTLVENDEDVVELMESWAGVATSRTSQPYIGMVDLVYRRHTWELDFNKEAFLRGLADYYYTATTCAGGKPSMSTSQFVELVLPHVALLGRVCLSTLGASDFKFIDQYCEYLKLPKVGLEDGVNWYLAHKKSRRPTLYLESKNWHDYTGMHEPETFKPVKPRWKFIPYNYEEELFEFEPEIAPPQGAWATPPKEQPAQEMPRVSRSPAHLIECKCGKCIQVYDLPFASFHGLEFIDQLPTRRASWYSKEPQPYKYNGGNHESLGWPEWLAAWCDINEIDGKYDCLLAQEYQQNGKIGFHADNEEIFEIGESIYTVNVEGEAEFGFKCRGETWFHLQKAQGFEMPKGWQETHKHAVKQCTQGRISMTFRVLKKTDSPHVDASPEEQAPEPKNDFGDDLKGQGEVSFTNGDVTITTKPMLEDLKFNVIPNSGRGDCFWYALSYFTGATVDAMKSGILQNSMIIKTSKLAQQLGPQVWAEDEAICAACKHFSINITILDFGQKSVLRYTVEDPLDSVQIKLENSHFEALQPVSACSLIAISELLQRSLVEITKAAVRHMGADFEEELFKGRGVDLPTFTRLLQVFGIRGFLVRDDETVEVNTEGTIPGKFKIEGDHISLILDRGKPKHKQTRVEQPNLAVGAEQLLKFKEMCSETRYSPDPQRGMLLAQSLKEGRTGVLCSELYNDVDSLYPATPQEGPVTLMLLLGTFGSGKSRCVKNLLEQIPGKSALYISPRKSLCQAFDRDLKSMRNKIGKVGTKHFTSATFEKALLQMENVIPGTLVMIDEVQLYPPGYIDLLLLKRGHDLKFVLLGDPCQSDYDSERDRVLFGAMKADIEIILDGIEYRYNIESHRFTEQLYSNRLPCAHSESSFTASRGLKLKLIEGLESLEALDDLREVCLVSSFEEKKIVNAYFGASCACYTFGESTGMTFKSGSILITGVSAHTNEKRWLTALSRFRGGVALVNATGSSWNILARSYANRVLGRFLDARAAISDLNDMLPGKPKFEHGFRMNMYGADEGKREEKLEGDPWLKTMVNLFQREDMEDIEMLREVLDDEWCKTHLPQCELEGVRARWVHKILAKEKREKRMGYLVSEQFTDEHSKQKGVQLTNAAERFECIYPRHRASDTVTFIMAVRKRLRFSDPMRENAKLMQAMPYGPYLLKEFLKRVPLKPMHDVKMMEEAKFDFEEKKCSKSKATIENHSNRSCKDWLMDVGLVFSKSQLCTKFDNRFRDAKAAQTIVCFQHSVLCRFAPYMRYIEKKLMEVLPRQYYIHSGKGLDELNAWVKEGRFEGVCTESDYEAFDASQDQYIVAFEVNVMRYLGIPNDVINDYVFIKTHLGSKLGNFSIMRFSGEASTFLFNTMANMLFTFLRYSIKGNEYICFAGDDMCANTRLHISKEHESFLGKLKLKAKVDNTNHPTFCGWNLSAHGIFKKPQLVFERLCIAKETNNLSNCIDNYAIEVSFAYKMGELAIQQMNEEEVEAFYNCVRVIIKYKHLLKSDVVNVFSSGLM</sequence>
<evidence type="ECO:0000256" key="6">
    <source>
        <dbReference type="ARBA" id="ARBA00022801"/>
    </source>
</evidence>
<dbReference type="Pfam" id="PF01443">
    <property type="entry name" value="Viral_helicase1"/>
    <property type="match status" value="1"/>
</dbReference>
<evidence type="ECO:0000259" key="12">
    <source>
        <dbReference type="PROSITE" id="PS50507"/>
    </source>
</evidence>
<dbReference type="PROSITE" id="PS50507">
    <property type="entry name" value="RDRP_SSRNA_POS"/>
    <property type="match status" value="1"/>
</dbReference>
<dbReference type="GO" id="GO:0003968">
    <property type="term" value="F:RNA-directed RNA polymerase activity"/>
    <property type="evidence" value="ECO:0007669"/>
    <property type="project" value="UniProtKB-KW"/>
</dbReference>
<name>A0A6J3ZY16_9VIRU</name>
<feature type="domain" description="RdRp catalytic" evidence="12">
    <location>
        <begin position="1728"/>
        <end position="1835"/>
    </location>
</feature>
<keyword evidence="7" id="KW-0347">Helicase</keyword>
<dbReference type="PROSITE" id="PS51492">
    <property type="entry name" value="PEPTIDASE_C23"/>
    <property type="match status" value="1"/>
</dbReference>
<dbReference type="GO" id="GO:0003724">
    <property type="term" value="F:RNA helicase activity"/>
    <property type="evidence" value="ECO:0007669"/>
    <property type="project" value="UniProtKB-EC"/>
</dbReference>
<protein>
    <submittedName>
        <fullName evidence="17">RNA dependant RNA polymerase</fullName>
    </submittedName>
</protein>
<dbReference type="GO" id="GO:0006396">
    <property type="term" value="P:RNA processing"/>
    <property type="evidence" value="ECO:0007669"/>
    <property type="project" value="InterPro"/>
</dbReference>
<keyword evidence="9" id="KW-0693">Viral RNA replication</keyword>
<dbReference type="InterPro" id="IPR003323">
    <property type="entry name" value="OTU_dom"/>
</dbReference>
<dbReference type="Pfam" id="PF01660">
    <property type="entry name" value="Vmethyltransf"/>
    <property type="match status" value="1"/>
</dbReference>
<dbReference type="GO" id="GO:0003723">
    <property type="term" value="F:RNA binding"/>
    <property type="evidence" value="ECO:0007669"/>
    <property type="project" value="InterPro"/>
</dbReference>
<organism evidence="17">
    <name type="scientific">Ligustrum necrotic ringspot virus</name>
    <dbReference type="NCBI Taxonomy" id="478550"/>
    <lineage>
        <taxon>Viruses</taxon>
        <taxon>Riboviria</taxon>
        <taxon>Orthornavirae</taxon>
        <taxon>Kitrinoviricota</taxon>
        <taxon>Alsuviricetes</taxon>
        <taxon>Tymovirales</taxon>
        <taxon>Betaflexiviridae</taxon>
        <taxon>Quinvirinae</taxon>
        <taxon>Carlavirus</taxon>
        <taxon>Carlavirus necroligustri</taxon>
    </lineage>
</organism>
<dbReference type="Gene3D" id="2.60.120.590">
    <property type="entry name" value="Alpha-ketoglutarate-dependent dioxygenase AlkB-like"/>
    <property type="match status" value="1"/>
</dbReference>
<dbReference type="Pfam" id="PF05379">
    <property type="entry name" value="Peptidase_C23"/>
    <property type="match status" value="1"/>
</dbReference>
<dbReference type="PROSITE" id="PS51657">
    <property type="entry name" value="PSRV_HELICASE"/>
    <property type="match status" value="1"/>
</dbReference>
<evidence type="ECO:0000256" key="5">
    <source>
        <dbReference type="ARBA" id="ARBA00022741"/>
    </source>
</evidence>
<dbReference type="Pfam" id="PF00978">
    <property type="entry name" value="RdRP_2"/>
    <property type="match status" value="1"/>
</dbReference>
<dbReference type="InterPro" id="IPR002588">
    <property type="entry name" value="Alphavirus-like_MT_dom"/>
</dbReference>
<evidence type="ECO:0000256" key="1">
    <source>
        <dbReference type="ARBA" id="ARBA00008513"/>
    </source>
</evidence>
<keyword evidence="2" id="KW-0696">RNA-directed RNA polymerase</keyword>
<proteinExistence type="inferred from homology"/>
<keyword evidence="8" id="KW-0067">ATP-binding</keyword>
<evidence type="ECO:0000256" key="7">
    <source>
        <dbReference type="ARBA" id="ARBA00022806"/>
    </source>
</evidence>
<evidence type="ECO:0000256" key="8">
    <source>
        <dbReference type="ARBA" id="ARBA00022840"/>
    </source>
</evidence>
<feature type="domain" description="Alphavirus-like MT" evidence="16">
    <location>
        <begin position="63"/>
        <end position="252"/>
    </location>
</feature>
<dbReference type="InterPro" id="IPR001788">
    <property type="entry name" value="RNA-dep_RNA_pol_alsuvir"/>
</dbReference>
<evidence type="ECO:0000259" key="13">
    <source>
        <dbReference type="PROSITE" id="PS50802"/>
    </source>
</evidence>
<dbReference type="GO" id="GO:0005524">
    <property type="term" value="F:ATP binding"/>
    <property type="evidence" value="ECO:0007669"/>
    <property type="project" value="UniProtKB-KW"/>
</dbReference>
<dbReference type="InterPro" id="IPR037151">
    <property type="entry name" value="AlkB-like_sf"/>
</dbReference>
<keyword evidence="6" id="KW-0378">Hydrolase</keyword>
<evidence type="ECO:0000313" key="17">
    <source>
        <dbReference type="EMBL" id="BBL33647.1"/>
    </source>
</evidence>
<dbReference type="InterPro" id="IPR027351">
    <property type="entry name" value="(+)RNA_virus_helicase_core_dom"/>
</dbReference>
<feature type="domain" description="OTU" evidence="13">
    <location>
        <begin position="863"/>
        <end position="969"/>
    </location>
</feature>
<evidence type="ECO:0000259" key="16">
    <source>
        <dbReference type="PROSITE" id="PS51743"/>
    </source>
</evidence>